<proteinExistence type="predicted"/>
<keyword evidence="4" id="KW-1185">Reference proteome</keyword>
<dbReference type="SUPFAM" id="SSF53474">
    <property type="entry name" value="alpha/beta-Hydrolases"/>
    <property type="match status" value="1"/>
</dbReference>
<dbReference type="GO" id="GO:0016787">
    <property type="term" value="F:hydrolase activity"/>
    <property type="evidence" value="ECO:0007669"/>
    <property type="project" value="UniProtKB-KW"/>
</dbReference>
<dbReference type="Pfam" id="PF07859">
    <property type="entry name" value="Abhydrolase_3"/>
    <property type="match status" value="1"/>
</dbReference>
<evidence type="ECO:0000313" key="4">
    <source>
        <dbReference type="Proteomes" id="UP000812966"/>
    </source>
</evidence>
<name>A0A8K0JED3_9TREE</name>
<dbReference type="PANTHER" id="PTHR48081">
    <property type="entry name" value="AB HYDROLASE SUPERFAMILY PROTEIN C4A8.06C"/>
    <property type="match status" value="1"/>
</dbReference>
<dbReference type="PRINTS" id="PR00111">
    <property type="entry name" value="ABHYDROLASE"/>
</dbReference>
<dbReference type="OrthoDB" id="408631at2759"/>
<dbReference type="InterPro" id="IPR029058">
    <property type="entry name" value="AB_hydrolase_fold"/>
</dbReference>
<keyword evidence="1" id="KW-0378">Hydrolase</keyword>
<dbReference type="AlphaFoldDB" id="A0A8K0JED3"/>
<dbReference type="PANTHER" id="PTHR48081:SF3">
    <property type="entry name" value="ALPHA_BETA HYDROLASE FOLD-3 DOMAIN-CONTAINING PROTEIN"/>
    <property type="match status" value="1"/>
</dbReference>
<dbReference type="Proteomes" id="UP000812966">
    <property type="component" value="Unassembled WGS sequence"/>
</dbReference>
<comment type="caution">
    <text evidence="3">The sequence shown here is derived from an EMBL/GenBank/DDBJ whole genome shotgun (WGS) entry which is preliminary data.</text>
</comment>
<evidence type="ECO:0000256" key="1">
    <source>
        <dbReference type="ARBA" id="ARBA00022801"/>
    </source>
</evidence>
<dbReference type="EMBL" id="JABELV010000302">
    <property type="protein sequence ID" value="KAG7527397.1"/>
    <property type="molecule type" value="Genomic_DNA"/>
</dbReference>
<organism evidence="3 4">
    <name type="scientific">Filobasidium floriforme</name>
    <dbReference type="NCBI Taxonomy" id="5210"/>
    <lineage>
        <taxon>Eukaryota</taxon>
        <taxon>Fungi</taxon>
        <taxon>Dikarya</taxon>
        <taxon>Basidiomycota</taxon>
        <taxon>Agaricomycotina</taxon>
        <taxon>Tremellomycetes</taxon>
        <taxon>Filobasidiales</taxon>
        <taxon>Filobasidiaceae</taxon>
        <taxon>Filobasidium</taxon>
    </lineage>
</organism>
<evidence type="ECO:0000313" key="3">
    <source>
        <dbReference type="EMBL" id="KAG7527397.1"/>
    </source>
</evidence>
<dbReference type="Gene3D" id="3.40.50.1820">
    <property type="entry name" value="alpha/beta hydrolase"/>
    <property type="match status" value="1"/>
</dbReference>
<accession>A0A8K0JED3</accession>
<reference evidence="3" key="1">
    <citation type="submission" date="2020-04" db="EMBL/GenBank/DDBJ databases">
        <title>Analysis of mating type loci in Filobasidium floriforme.</title>
        <authorList>
            <person name="Nowrousian M."/>
        </authorList>
    </citation>
    <scope>NUCLEOTIDE SEQUENCE</scope>
    <source>
        <strain evidence="3">CBS 6242</strain>
    </source>
</reference>
<evidence type="ECO:0000259" key="2">
    <source>
        <dbReference type="Pfam" id="PF07859"/>
    </source>
</evidence>
<protein>
    <recommendedName>
        <fullName evidence="2">Alpha/beta hydrolase fold-3 domain-containing protein</fullName>
    </recommendedName>
</protein>
<dbReference type="InterPro" id="IPR013094">
    <property type="entry name" value="AB_hydrolase_3"/>
</dbReference>
<gene>
    <name evidence="3" type="ORF">FFLO_06976</name>
</gene>
<dbReference type="InterPro" id="IPR000073">
    <property type="entry name" value="AB_hydrolase_1"/>
</dbReference>
<sequence length="325" mass="36167">MTSNSSPNPTEFTYRNGDFELTADYYVPDVSQTEQSTSRPLIMFIHGGAYMLGNSRMNSNLQITDCLSRGWIVVAPNHRLCPQVDVLEGPISDCRRLWQWIHAGDLDGLLGEHGHNITVDRSRMVVIGTSAGGMIAYSLAFADQPNPPLAILDFYGSKDPRNSLWSETLPFIPAPPMQADTIDRVLAETPTATKHSVSLEGQKSDSLPDARFTWAMNLIKTARLWPTIYPRAVTDPSTYALIDSMQNVHPKHPPTCIIHGDADKMVPLSISQGQYDLLQANGIESELIVVPGEGHTFAGKMEKGSRTYEIQRQGFDWLERKIREV</sequence>
<dbReference type="InterPro" id="IPR050300">
    <property type="entry name" value="GDXG_lipolytic_enzyme"/>
</dbReference>
<feature type="domain" description="Alpha/beta hydrolase fold-3" evidence="2">
    <location>
        <begin position="42"/>
        <end position="298"/>
    </location>
</feature>